<feature type="domain" description="N-acetyltransferase" evidence="1">
    <location>
        <begin position="1"/>
        <end position="144"/>
    </location>
</feature>
<dbReference type="EMBL" id="WKKI01000010">
    <property type="protein sequence ID" value="MRX72043.1"/>
    <property type="molecule type" value="Genomic_DNA"/>
</dbReference>
<gene>
    <name evidence="2" type="ORF">GJU40_07640</name>
</gene>
<keyword evidence="2" id="KW-0808">Transferase</keyword>
<evidence type="ECO:0000313" key="3">
    <source>
        <dbReference type="Proteomes" id="UP000448867"/>
    </source>
</evidence>
<evidence type="ECO:0000313" key="2">
    <source>
        <dbReference type="EMBL" id="MRX72043.1"/>
    </source>
</evidence>
<sequence>MEILTKRLKLIPCREEDVKDDDPREFIRHYLDSLREDPDSLGWGVWLVKILEDGSIIGDIGFKGKPDEYGKVEIGYGISAHYQNKGYATEAVEALLNWVNATGAVKIITAECLIENSPSIKVLNKLGLKEVSRNSDMIFWEKTL</sequence>
<name>A0A7X2IZJ2_9BACI</name>
<dbReference type="Pfam" id="PF13302">
    <property type="entry name" value="Acetyltransf_3"/>
    <property type="match status" value="1"/>
</dbReference>
<dbReference type="RefSeq" id="WP_154307180.1">
    <property type="nucleotide sequence ID" value="NZ_WKKI01000010.1"/>
</dbReference>
<dbReference type="Proteomes" id="UP000448867">
    <property type="component" value="Unassembled WGS sequence"/>
</dbReference>
<dbReference type="CDD" id="cd04301">
    <property type="entry name" value="NAT_SF"/>
    <property type="match status" value="1"/>
</dbReference>
<dbReference type="PROSITE" id="PS51186">
    <property type="entry name" value="GNAT"/>
    <property type="match status" value="1"/>
</dbReference>
<keyword evidence="3" id="KW-1185">Reference proteome</keyword>
<evidence type="ECO:0000259" key="1">
    <source>
        <dbReference type="PROSITE" id="PS51186"/>
    </source>
</evidence>
<dbReference type="GO" id="GO:0016747">
    <property type="term" value="F:acyltransferase activity, transferring groups other than amino-acyl groups"/>
    <property type="evidence" value="ECO:0007669"/>
    <property type="project" value="InterPro"/>
</dbReference>
<reference evidence="2 3" key="1">
    <citation type="submission" date="2019-11" db="EMBL/GenBank/DDBJ databases">
        <title>Bacillus lacus genome.</title>
        <authorList>
            <person name="Allen C.J."/>
            <person name="Newman J.D."/>
        </authorList>
    </citation>
    <scope>NUCLEOTIDE SEQUENCE [LARGE SCALE GENOMIC DNA]</scope>
    <source>
        <strain evidence="2 3">KCTC 33946</strain>
    </source>
</reference>
<dbReference type="OrthoDB" id="452315at2"/>
<proteinExistence type="predicted"/>
<dbReference type="InterPro" id="IPR000182">
    <property type="entry name" value="GNAT_dom"/>
</dbReference>
<dbReference type="AlphaFoldDB" id="A0A7X2IZJ2"/>
<dbReference type="InterPro" id="IPR051531">
    <property type="entry name" value="N-acetyltransferase"/>
</dbReference>
<dbReference type="PANTHER" id="PTHR43792">
    <property type="entry name" value="GNAT FAMILY, PUTATIVE (AFU_ORTHOLOGUE AFUA_3G00765)-RELATED-RELATED"/>
    <property type="match status" value="1"/>
</dbReference>
<dbReference type="InterPro" id="IPR016181">
    <property type="entry name" value="Acyl_CoA_acyltransferase"/>
</dbReference>
<organism evidence="2 3">
    <name type="scientific">Metabacillus lacus</name>
    <dbReference type="NCBI Taxonomy" id="1983721"/>
    <lineage>
        <taxon>Bacteria</taxon>
        <taxon>Bacillati</taxon>
        <taxon>Bacillota</taxon>
        <taxon>Bacilli</taxon>
        <taxon>Bacillales</taxon>
        <taxon>Bacillaceae</taxon>
        <taxon>Metabacillus</taxon>
    </lineage>
</organism>
<accession>A0A7X2IZJ2</accession>
<protein>
    <submittedName>
        <fullName evidence="2">GNAT family N-acetyltransferase</fullName>
    </submittedName>
</protein>
<dbReference type="PANTHER" id="PTHR43792:SF13">
    <property type="entry name" value="ACETYLTRANSFERASE"/>
    <property type="match status" value="1"/>
</dbReference>
<comment type="caution">
    <text evidence="2">The sequence shown here is derived from an EMBL/GenBank/DDBJ whole genome shotgun (WGS) entry which is preliminary data.</text>
</comment>
<dbReference type="SUPFAM" id="SSF55729">
    <property type="entry name" value="Acyl-CoA N-acyltransferases (Nat)"/>
    <property type="match status" value="1"/>
</dbReference>
<dbReference type="Gene3D" id="3.40.630.30">
    <property type="match status" value="1"/>
</dbReference>